<dbReference type="Proteomes" id="UP000887577">
    <property type="component" value="Unplaced"/>
</dbReference>
<reference evidence="2" key="1">
    <citation type="submission" date="2022-11" db="UniProtKB">
        <authorList>
            <consortium name="WormBaseParasite"/>
        </authorList>
    </citation>
    <scope>IDENTIFICATION</scope>
</reference>
<organism evidence="1 2">
    <name type="scientific">Panagrolaimus superbus</name>
    <dbReference type="NCBI Taxonomy" id="310955"/>
    <lineage>
        <taxon>Eukaryota</taxon>
        <taxon>Metazoa</taxon>
        <taxon>Ecdysozoa</taxon>
        <taxon>Nematoda</taxon>
        <taxon>Chromadorea</taxon>
        <taxon>Rhabditida</taxon>
        <taxon>Tylenchina</taxon>
        <taxon>Panagrolaimomorpha</taxon>
        <taxon>Panagrolaimoidea</taxon>
        <taxon>Panagrolaimidae</taxon>
        <taxon>Panagrolaimus</taxon>
    </lineage>
</organism>
<dbReference type="AlphaFoldDB" id="A0A914Y337"/>
<dbReference type="WBParaSite" id="PSU_v2.g13192.t1">
    <property type="protein sequence ID" value="PSU_v2.g13192.t1"/>
    <property type="gene ID" value="PSU_v2.g13192"/>
</dbReference>
<evidence type="ECO:0000313" key="2">
    <source>
        <dbReference type="WBParaSite" id="PSU_v2.g13192.t1"/>
    </source>
</evidence>
<keyword evidence="1" id="KW-1185">Reference proteome</keyword>
<evidence type="ECO:0000313" key="1">
    <source>
        <dbReference type="Proteomes" id="UP000887577"/>
    </source>
</evidence>
<name>A0A914Y337_9BILA</name>
<accession>A0A914Y337</accession>
<sequence length="217" mass="23800">MNTLSSPASLDFLVKDFESRKLAFEQWKIQHSAAQGSEAYNTYVTQFRDYEIQMNKIIGEHKSVPPVQIGENLDAQLHSLLSKCKKEDFILAFLHASANDDSLLKTVKAALDSKSAPKNVPTLINSYGVRPNMPSSSSSPAISISSPLLQHAHGSPSITPSTSTINLRPKIQMTNYGLIPEGWVVDQPIIRPEKLPPPPKTYAEASKLPFFDIGGGK</sequence>
<proteinExistence type="predicted"/>
<protein>
    <submittedName>
        <fullName evidence="2">Uncharacterized protein</fullName>
    </submittedName>
</protein>